<keyword evidence="6 7" id="KW-0456">Lyase</keyword>
<feature type="binding site" evidence="7">
    <location>
        <position position="48"/>
    </location>
    <ligand>
        <name>NADP(+)</name>
        <dbReference type="ChEBI" id="CHEBI:58349"/>
    </ligand>
</feature>
<protein>
    <recommendedName>
        <fullName evidence="3 7">Chorismate synthase</fullName>
        <shortName evidence="7">CS</shortName>
        <ecNumber evidence="3 7">4.2.3.5</ecNumber>
    </recommendedName>
    <alternativeName>
        <fullName evidence="7">5-enolpyruvylshikimate-3-phosphate phospholyase</fullName>
    </alternativeName>
</protein>
<evidence type="ECO:0000256" key="1">
    <source>
        <dbReference type="ARBA" id="ARBA00005044"/>
    </source>
</evidence>
<evidence type="ECO:0000313" key="10">
    <source>
        <dbReference type="Proteomes" id="UP000824161"/>
    </source>
</evidence>
<keyword evidence="7" id="KW-0274">FAD</keyword>
<dbReference type="Pfam" id="PF01264">
    <property type="entry name" value="Chorismate_synt"/>
    <property type="match status" value="1"/>
</dbReference>
<feature type="binding site" evidence="7">
    <location>
        <position position="281"/>
    </location>
    <ligand>
        <name>FMN</name>
        <dbReference type="ChEBI" id="CHEBI:58210"/>
    </ligand>
</feature>
<keyword evidence="4 7" id="KW-0028">Amino-acid biosynthesis</keyword>
<dbReference type="PROSITE" id="PS00789">
    <property type="entry name" value="CHORISMATE_SYNTHASE_3"/>
    <property type="match status" value="1"/>
</dbReference>
<evidence type="ECO:0000313" key="9">
    <source>
        <dbReference type="EMBL" id="HIT98510.1"/>
    </source>
</evidence>
<comment type="catalytic activity">
    <reaction evidence="7 8">
        <text>5-O-(1-carboxyvinyl)-3-phosphoshikimate = chorismate + phosphate</text>
        <dbReference type="Rhea" id="RHEA:21020"/>
        <dbReference type="ChEBI" id="CHEBI:29748"/>
        <dbReference type="ChEBI" id="CHEBI:43474"/>
        <dbReference type="ChEBI" id="CHEBI:57701"/>
        <dbReference type="EC" id="4.2.3.5"/>
    </reaction>
</comment>
<comment type="caution">
    <text evidence="9">The sequence shown here is derived from an EMBL/GenBank/DDBJ whole genome shotgun (WGS) entry which is preliminary data.</text>
</comment>
<dbReference type="GO" id="GO:0009423">
    <property type="term" value="P:chorismate biosynthetic process"/>
    <property type="evidence" value="ECO:0007669"/>
    <property type="project" value="UniProtKB-UniRule"/>
</dbReference>
<dbReference type="AlphaFoldDB" id="A0A9D1KUX2"/>
<organism evidence="9 10">
    <name type="scientific">Candidatus Merdimorpha stercoravium</name>
    <dbReference type="NCBI Taxonomy" id="2840863"/>
    <lineage>
        <taxon>Bacteria</taxon>
        <taxon>Pseudomonadati</taxon>
        <taxon>Bacteroidota</taxon>
        <taxon>Flavobacteriia</taxon>
        <taxon>Flavobacteriales</taxon>
        <taxon>Candidatus Merdimorpha</taxon>
    </lineage>
</organism>
<dbReference type="PROSITE" id="PS00788">
    <property type="entry name" value="CHORISMATE_SYNTHASE_2"/>
    <property type="match status" value="1"/>
</dbReference>
<gene>
    <name evidence="7 9" type="primary">aroC</name>
    <name evidence="9" type="ORF">IAC44_06710</name>
</gene>
<dbReference type="Proteomes" id="UP000824161">
    <property type="component" value="Unassembled WGS sequence"/>
</dbReference>
<comment type="cofactor">
    <cofactor evidence="7 8">
        <name>FMNH2</name>
        <dbReference type="ChEBI" id="CHEBI:57618"/>
    </cofactor>
    <text evidence="7 8">Reduced FMN (FMNH(2)).</text>
</comment>
<evidence type="ECO:0000256" key="7">
    <source>
        <dbReference type="HAMAP-Rule" id="MF_00300"/>
    </source>
</evidence>
<feature type="binding site" evidence="7">
    <location>
        <begin position="125"/>
        <end position="127"/>
    </location>
    <ligand>
        <name>FMN</name>
        <dbReference type="ChEBI" id="CHEBI:58210"/>
    </ligand>
</feature>
<dbReference type="InterPro" id="IPR020541">
    <property type="entry name" value="Chorismate_synthase_CS"/>
</dbReference>
<keyword evidence="7" id="KW-0521">NADP</keyword>
<comment type="function">
    <text evidence="7">Catalyzes the anti-1,4-elimination of the C-3 phosphate and the C-6 proR hydrogen from 5-enolpyruvylshikimate-3-phosphate (EPSP) to yield chorismate, which is the branch point compound that serves as the starting substrate for the three terminal pathways of aromatic amino acid biosynthesis. This reaction introduces a second double bond into the aromatic ring system.</text>
</comment>
<dbReference type="CDD" id="cd07304">
    <property type="entry name" value="Chorismate_synthase"/>
    <property type="match status" value="1"/>
</dbReference>
<dbReference type="NCBIfam" id="NF003793">
    <property type="entry name" value="PRK05382.1"/>
    <property type="match status" value="1"/>
</dbReference>
<dbReference type="PANTHER" id="PTHR21085">
    <property type="entry name" value="CHORISMATE SYNTHASE"/>
    <property type="match status" value="1"/>
</dbReference>
<evidence type="ECO:0000256" key="8">
    <source>
        <dbReference type="RuleBase" id="RU000605"/>
    </source>
</evidence>
<dbReference type="PIRSF" id="PIRSF001456">
    <property type="entry name" value="Chorismate_synth"/>
    <property type="match status" value="1"/>
</dbReference>
<evidence type="ECO:0000256" key="4">
    <source>
        <dbReference type="ARBA" id="ARBA00022605"/>
    </source>
</evidence>
<evidence type="ECO:0000256" key="2">
    <source>
        <dbReference type="ARBA" id="ARBA00008014"/>
    </source>
</evidence>
<comment type="caution">
    <text evidence="7">Lacks conserved residue(s) required for the propagation of feature annotation.</text>
</comment>
<dbReference type="PANTHER" id="PTHR21085:SF0">
    <property type="entry name" value="CHORISMATE SYNTHASE"/>
    <property type="match status" value="1"/>
</dbReference>
<dbReference type="GO" id="GO:0004107">
    <property type="term" value="F:chorismate synthase activity"/>
    <property type="evidence" value="ECO:0007669"/>
    <property type="project" value="UniProtKB-UniRule"/>
</dbReference>
<dbReference type="GO" id="GO:0005829">
    <property type="term" value="C:cytosol"/>
    <property type="evidence" value="ECO:0007669"/>
    <property type="project" value="TreeGrafter"/>
</dbReference>
<comment type="similarity">
    <text evidence="2 7 8">Belongs to the chorismate synthase family.</text>
</comment>
<reference evidence="9" key="2">
    <citation type="journal article" date="2021" name="PeerJ">
        <title>Extensive microbial diversity within the chicken gut microbiome revealed by metagenomics and culture.</title>
        <authorList>
            <person name="Gilroy R."/>
            <person name="Ravi A."/>
            <person name="Getino M."/>
            <person name="Pursley I."/>
            <person name="Horton D.L."/>
            <person name="Alikhan N.F."/>
            <person name="Baker D."/>
            <person name="Gharbi K."/>
            <person name="Hall N."/>
            <person name="Watson M."/>
            <person name="Adriaenssens E.M."/>
            <person name="Foster-Nyarko E."/>
            <person name="Jarju S."/>
            <person name="Secka A."/>
            <person name="Antonio M."/>
            <person name="Oren A."/>
            <person name="Chaudhuri R.R."/>
            <person name="La Ragione R."/>
            <person name="Hildebrand F."/>
            <person name="Pallen M.J."/>
        </authorList>
    </citation>
    <scope>NUCLEOTIDE SEQUENCE</scope>
    <source>
        <strain evidence="9">1383</strain>
    </source>
</reference>
<comment type="pathway">
    <text evidence="1 7 8">Metabolic intermediate biosynthesis; chorismate biosynthesis; chorismate from D-erythrose 4-phosphate and phosphoenolpyruvate: step 7/7.</text>
</comment>
<dbReference type="InterPro" id="IPR035904">
    <property type="entry name" value="Chorismate_synth_AroC_sf"/>
</dbReference>
<dbReference type="GO" id="GO:0008652">
    <property type="term" value="P:amino acid biosynthetic process"/>
    <property type="evidence" value="ECO:0007669"/>
    <property type="project" value="UniProtKB-KW"/>
</dbReference>
<evidence type="ECO:0000256" key="3">
    <source>
        <dbReference type="ARBA" id="ARBA00013036"/>
    </source>
</evidence>
<dbReference type="GO" id="GO:0009073">
    <property type="term" value="P:aromatic amino acid family biosynthetic process"/>
    <property type="evidence" value="ECO:0007669"/>
    <property type="project" value="UniProtKB-KW"/>
</dbReference>
<sequence length="355" mass="38136">MPANTFGEHLRLTTFGESHGQAIGGVLEGVPAGIDLDLDAIQHMLDRRRPGQSAVSTPRKESDRLEILSGVYEGRTTGTPIGLLIRNEHHHSADYDAMKDLFRPSHADYTYYKKYGLRDHRGGGRSSARETAVRVAGGAIARQVLPPSVRIVAYVSAVGGIALWDDYTHYDLSRVDDNIVRCPDAAKAAEMEALIREVRAQGDSIGGVVTCVVQGVPAGWGEPIFDRLEARLAAACLGIPAAKGFEIGSGFSGSAMRGSQHNDLFTEGGRTLTNRSGGVQGGISNGMDIVFRVAFKPVATILKAQPTIDIHGQPAVVEGRGRHDPCVVPRAVVVVEAMTALTLADFYLLDRMSRR</sequence>
<name>A0A9D1KUX2_9FLAO</name>
<dbReference type="NCBIfam" id="TIGR00033">
    <property type="entry name" value="aroC"/>
    <property type="match status" value="1"/>
</dbReference>
<dbReference type="InterPro" id="IPR000453">
    <property type="entry name" value="Chorismate_synth"/>
</dbReference>
<feature type="binding site" evidence="7">
    <location>
        <position position="322"/>
    </location>
    <ligand>
        <name>FMN</name>
        <dbReference type="ChEBI" id="CHEBI:58210"/>
    </ligand>
</feature>
<dbReference type="EMBL" id="DVLY01000169">
    <property type="protein sequence ID" value="HIT98510.1"/>
    <property type="molecule type" value="Genomic_DNA"/>
</dbReference>
<keyword evidence="5 7" id="KW-0057">Aromatic amino acid biosynthesis</keyword>
<evidence type="ECO:0000256" key="5">
    <source>
        <dbReference type="ARBA" id="ARBA00023141"/>
    </source>
</evidence>
<dbReference type="Gene3D" id="3.60.150.10">
    <property type="entry name" value="Chorismate synthase AroC"/>
    <property type="match status" value="1"/>
</dbReference>
<dbReference type="SUPFAM" id="SSF103263">
    <property type="entry name" value="Chorismate synthase, AroC"/>
    <property type="match status" value="1"/>
</dbReference>
<keyword evidence="7" id="KW-0288">FMN</keyword>
<reference evidence="9" key="1">
    <citation type="submission" date="2020-10" db="EMBL/GenBank/DDBJ databases">
        <authorList>
            <person name="Gilroy R."/>
        </authorList>
    </citation>
    <scope>NUCLEOTIDE SEQUENCE</scope>
    <source>
        <strain evidence="9">1383</strain>
    </source>
</reference>
<comment type="subunit">
    <text evidence="7">Homotetramer.</text>
</comment>
<proteinExistence type="inferred from homology"/>
<dbReference type="HAMAP" id="MF_00300">
    <property type="entry name" value="Chorismate_synth"/>
    <property type="match status" value="1"/>
</dbReference>
<evidence type="ECO:0000256" key="6">
    <source>
        <dbReference type="ARBA" id="ARBA00023239"/>
    </source>
</evidence>
<dbReference type="PROSITE" id="PS00787">
    <property type="entry name" value="CHORISMATE_SYNTHASE_1"/>
    <property type="match status" value="1"/>
</dbReference>
<feature type="binding site" evidence="7">
    <location>
        <begin position="296"/>
        <end position="300"/>
    </location>
    <ligand>
        <name>FMN</name>
        <dbReference type="ChEBI" id="CHEBI:58210"/>
    </ligand>
</feature>
<dbReference type="GO" id="GO:0010181">
    <property type="term" value="F:FMN binding"/>
    <property type="evidence" value="ECO:0007669"/>
    <property type="project" value="TreeGrafter"/>
</dbReference>
<keyword evidence="7" id="KW-0285">Flavoprotein</keyword>
<dbReference type="EC" id="4.2.3.5" evidence="3 7"/>
<accession>A0A9D1KUX2</accession>